<comment type="caution">
    <text evidence="3">The sequence shown here is derived from an EMBL/GenBank/DDBJ whole genome shotgun (WGS) entry which is preliminary data.</text>
</comment>
<dbReference type="AlphaFoldDB" id="A0AAV0UED5"/>
<dbReference type="InterPro" id="IPR008984">
    <property type="entry name" value="SMAD_FHA_dom_sf"/>
</dbReference>
<dbReference type="SUPFAM" id="SSF52540">
    <property type="entry name" value="P-loop containing nucleoside triphosphate hydrolases"/>
    <property type="match status" value="1"/>
</dbReference>
<dbReference type="Pfam" id="PF00498">
    <property type="entry name" value="FHA"/>
    <property type="match status" value="1"/>
</dbReference>
<dbReference type="PROSITE" id="PS50006">
    <property type="entry name" value="FHA_DOMAIN"/>
    <property type="match status" value="1"/>
</dbReference>
<organism evidence="3 4">
    <name type="scientific">Hyaloperonospora brassicae</name>
    <name type="common">Brassica downy mildew</name>
    <name type="synonym">Peronospora brassicae</name>
    <dbReference type="NCBI Taxonomy" id="162125"/>
    <lineage>
        <taxon>Eukaryota</taxon>
        <taxon>Sar</taxon>
        <taxon>Stramenopiles</taxon>
        <taxon>Oomycota</taxon>
        <taxon>Peronosporomycetes</taxon>
        <taxon>Peronosporales</taxon>
        <taxon>Peronosporaceae</taxon>
        <taxon>Hyaloperonospora</taxon>
    </lineage>
</organism>
<evidence type="ECO:0000259" key="2">
    <source>
        <dbReference type="PROSITE" id="PS50006"/>
    </source>
</evidence>
<dbReference type="SMART" id="SM00240">
    <property type="entry name" value="FHA"/>
    <property type="match status" value="1"/>
</dbReference>
<dbReference type="PANTHER" id="PTHR47691">
    <property type="entry name" value="REGULATOR-RELATED"/>
    <property type="match status" value="1"/>
</dbReference>
<feature type="region of interest" description="Disordered" evidence="1">
    <location>
        <begin position="445"/>
        <end position="489"/>
    </location>
</feature>
<feature type="region of interest" description="Disordered" evidence="1">
    <location>
        <begin position="1"/>
        <end position="107"/>
    </location>
</feature>
<dbReference type="EMBL" id="CANTFL010001193">
    <property type="protein sequence ID" value="CAI5733239.1"/>
    <property type="molecule type" value="Genomic_DNA"/>
</dbReference>
<dbReference type="PANTHER" id="PTHR47691:SF3">
    <property type="entry name" value="HTH-TYPE TRANSCRIPTIONAL REGULATOR RV0890C-RELATED"/>
    <property type="match status" value="1"/>
</dbReference>
<dbReference type="Proteomes" id="UP001162031">
    <property type="component" value="Unassembled WGS sequence"/>
</dbReference>
<name>A0AAV0UED5_HYABA</name>
<proteinExistence type="predicted"/>
<evidence type="ECO:0000313" key="3">
    <source>
        <dbReference type="EMBL" id="CAI5733239.1"/>
    </source>
</evidence>
<gene>
    <name evidence="3" type="ORF">HBR001_LOCUS5774</name>
</gene>
<dbReference type="SUPFAM" id="SSF49879">
    <property type="entry name" value="SMAD/FHA domain"/>
    <property type="match status" value="1"/>
</dbReference>
<protein>
    <recommendedName>
        <fullName evidence="2">FHA domain-containing protein</fullName>
    </recommendedName>
</protein>
<feature type="compositionally biased region" description="Basic residues" evidence="1">
    <location>
        <begin position="1"/>
        <end position="10"/>
    </location>
</feature>
<sequence length="1019" mass="110394">MDSVPKRRKRPRDDTDGQDASSPPVPSATVSGSDSQLHLPATAAGDESDADCGRVSETRKTRRGAQAQDAMQSHVAVTGTALPHALSPVSRRVTSDTEAARTPSQAFVAATTGPSGYTSPVGAPIQALSQLAAAVALYEQQRSSPGAIDRVATNAARGVSPMRRVEKQLQFEGALPKLSQLLGPLAHDGTATGIASGIPTVRPCAIPTATSAAVQPPAIEQLVKERPLLFVRQQCGLGATEDVQTPLLEASEVLPSASRAPLQSGHTDDVSSDEELIGIPDPDIPDLDVSFSQERLEELSVTEKDLEESTVFTLCDGLTKSLSKVERDRMDLLNLLTIRLVQQSSPVVLGRSQFQEVFGDSIRGAMLSRLSRQHCMIHVNPMSSHDGSPAMGVTVRIQDMSTNGIWVNGKQLKNGQTHELGLGDIVTLLKIHQDEDDVSLEYKLVRSQSPPEHTKKIGKKSRRDGRFVKPSDNFSGELAGSSDRHGLSPVQESAIVSSRSSPARDIVQEMCHQTPADSLALTEVQSLTTKRTEASNAKTSQEVSVLSRHIRCTALFADRSAQHLSESSHPLEEADYDHREELSEVLSVFAQIPTFDASSSHRATMRSIDEALHDSSDVIFYIGGGNEGHLVIDAPNGLSACLDKYDLSQLFSVKSAQQKLIIVIAPSREPACLLAECGASHVCYLRSASKHSLRVAAFIRSLFAGLLKGFDVKKSYMMAEFVALNDLLPIMRPSEQICEMLPPLGQHSVLIGSPPAKPAVTDKNVTILLNGQFIPVLSAHFLGRDVIVSKIKSALTQKVRVCNVYGARGVGKTSIAVHVSKTLYRSRSYQNGVHYFAVNKLVEYIQNGITSTLVGPQRQGSTQLIQQEDALEMVMRDVEGLLRSLPATGIANHLSTLVVLDGCDVVLSALEMFVLNTVRAFSWVQILLTSTEKLHIDGGVLPTETICIDELGKLDCAKLFFRQARGHLTSRQIRQHFSDSSIEALSEDERLLGTNGNPFRVSRLVYELESQWASSRTCN</sequence>
<evidence type="ECO:0000256" key="1">
    <source>
        <dbReference type="SAM" id="MobiDB-lite"/>
    </source>
</evidence>
<dbReference type="InterPro" id="IPR027417">
    <property type="entry name" value="P-loop_NTPase"/>
</dbReference>
<evidence type="ECO:0000313" key="4">
    <source>
        <dbReference type="Proteomes" id="UP001162031"/>
    </source>
</evidence>
<accession>A0AAV0UED5</accession>
<dbReference type="Gene3D" id="2.60.200.20">
    <property type="match status" value="1"/>
</dbReference>
<dbReference type="InterPro" id="IPR000253">
    <property type="entry name" value="FHA_dom"/>
</dbReference>
<feature type="domain" description="FHA" evidence="2">
    <location>
        <begin position="347"/>
        <end position="412"/>
    </location>
</feature>
<feature type="region of interest" description="Disordered" evidence="1">
    <location>
        <begin position="258"/>
        <end position="279"/>
    </location>
</feature>
<dbReference type="Gene3D" id="3.40.50.300">
    <property type="entry name" value="P-loop containing nucleotide triphosphate hydrolases"/>
    <property type="match status" value="1"/>
</dbReference>
<reference evidence="3" key="1">
    <citation type="submission" date="2022-12" db="EMBL/GenBank/DDBJ databases">
        <authorList>
            <person name="Webb A."/>
        </authorList>
    </citation>
    <scope>NUCLEOTIDE SEQUENCE</scope>
    <source>
        <strain evidence="3">Hp1</strain>
    </source>
</reference>
<keyword evidence="4" id="KW-1185">Reference proteome</keyword>